<comment type="caution">
    <text evidence="7">Lacks conserved residue(s) required for the propagation of feature annotation.</text>
</comment>
<evidence type="ECO:0000256" key="7">
    <source>
        <dbReference type="HAMAP-Rule" id="MF_00966"/>
    </source>
</evidence>
<dbReference type="NCBIfam" id="TIGR00871">
    <property type="entry name" value="zwf"/>
    <property type="match status" value="1"/>
</dbReference>
<evidence type="ECO:0000256" key="5">
    <source>
        <dbReference type="ARBA" id="ARBA00023002"/>
    </source>
</evidence>
<feature type="active site" description="Proton acceptor" evidence="7">
    <location>
        <position position="268"/>
    </location>
</feature>
<dbReference type="InterPro" id="IPR036291">
    <property type="entry name" value="NAD(P)-bd_dom_sf"/>
</dbReference>
<feature type="binding site" evidence="7">
    <location>
        <begin position="43"/>
        <end position="50"/>
    </location>
    <ligand>
        <name>NADP(+)</name>
        <dbReference type="ChEBI" id="CHEBI:58349"/>
    </ligand>
</feature>
<dbReference type="GO" id="GO:0004345">
    <property type="term" value="F:glucose-6-phosphate dehydrogenase activity"/>
    <property type="evidence" value="ECO:0007669"/>
    <property type="project" value="UniProtKB-UniRule"/>
</dbReference>
<keyword evidence="5 7" id="KW-0560">Oxidoreductase</keyword>
<dbReference type="Pfam" id="PF00479">
    <property type="entry name" value="G6PD_N"/>
    <property type="match status" value="1"/>
</dbReference>
<evidence type="ECO:0000259" key="9">
    <source>
        <dbReference type="Pfam" id="PF02781"/>
    </source>
</evidence>
<comment type="pathway">
    <text evidence="1 7">Carbohydrate degradation; pentose phosphate pathway; D-ribulose 5-phosphate from D-glucose 6-phosphate (oxidative stage): step 1/3.</text>
</comment>
<dbReference type="Proteomes" id="UP000600865">
    <property type="component" value="Unassembled WGS sequence"/>
</dbReference>
<dbReference type="HAMAP" id="MF_00966">
    <property type="entry name" value="G6PD"/>
    <property type="match status" value="1"/>
</dbReference>
<keyword evidence="6 7" id="KW-0119">Carbohydrate metabolism</keyword>
<dbReference type="GO" id="GO:0006006">
    <property type="term" value="P:glucose metabolic process"/>
    <property type="evidence" value="ECO:0007669"/>
    <property type="project" value="UniProtKB-KW"/>
</dbReference>
<dbReference type="Pfam" id="PF02781">
    <property type="entry name" value="G6PD_C"/>
    <property type="match status" value="1"/>
</dbReference>
<proteinExistence type="inferred from homology"/>
<comment type="caution">
    <text evidence="10">The sequence shown here is derived from an EMBL/GenBank/DDBJ whole genome shotgun (WGS) entry which is preliminary data.</text>
</comment>
<comment type="similarity">
    <text evidence="2 7">Belongs to the glucose-6-phosphate dehydrogenase family.</text>
</comment>
<name>A0A918NEV5_9PROT</name>
<evidence type="ECO:0000256" key="3">
    <source>
        <dbReference type="ARBA" id="ARBA00022526"/>
    </source>
</evidence>
<dbReference type="InterPro" id="IPR022674">
    <property type="entry name" value="G6P_DH_NAD-bd"/>
</dbReference>
<evidence type="ECO:0000256" key="6">
    <source>
        <dbReference type="ARBA" id="ARBA00023277"/>
    </source>
</evidence>
<evidence type="ECO:0000259" key="8">
    <source>
        <dbReference type="Pfam" id="PF00479"/>
    </source>
</evidence>
<dbReference type="SUPFAM" id="SSF51735">
    <property type="entry name" value="NAD(P)-binding Rossmann-fold domains"/>
    <property type="match status" value="1"/>
</dbReference>
<feature type="binding site" evidence="7">
    <location>
        <position position="210"/>
    </location>
    <ligand>
        <name>substrate</name>
    </ligand>
</feature>
<evidence type="ECO:0000256" key="4">
    <source>
        <dbReference type="ARBA" id="ARBA00022857"/>
    </source>
</evidence>
<feature type="binding site" evidence="7">
    <location>
        <position position="77"/>
    </location>
    <ligand>
        <name>NADP(+)</name>
        <dbReference type="ChEBI" id="CHEBI:58349"/>
    </ligand>
</feature>
<dbReference type="EMBL" id="BMYV01000001">
    <property type="protein sequence ID" value="GGX62653.1"/>
    <property type="molecule type" value="Genomic_DNA"/>
</dbReference>
<dbReference type="RefSeq" id="WP_189582364.1">
    <property type="nucleotide sequence ID" value="NZ_BMYV01000001.1"/>
</dbReference>
<dbReference type="SUPFAM" id="SSF55347">
    <property type="entry name" value="Glyceraldehyde-3-phosphate dehydrogenase-like, C-terminal domain"/>
    <property type="match status" value="1"/>
</dbReference>
<feature type="binding site" evidence="7">
    <location>
        <position position="367"/>
    </location>
    <ligand>
        <name>substrate</name>
    </ligand>
</feature>
<dbReference type="Gene3D" id="3.40.50.720">
    <property type="entry name" value="NAD(P)-binding Rossmann-like Domain"/>
    <property type="match status" value="1"/>
</dbReference>
<feature type="binding site" evidence="7">
    <location>
        <begin position="120"/>
        <end position="121"/>
    </location>
    <ligand>
        <name>NADP(+)</name>
        <dbReference type="ChEBI" id="CHEBI:58349"/>
    </ligand>
</feature>
<evidence type="ECO:0000256" key="1">
    <source>
        <dbReference type="ARBA" id="ARBA00004937"/>
    </source>
</evidence>
<gene>
    <name evidence="7 10" type="primary">zwf</name>
    <name evidence="10" type="ORF">GCM10011309_10780</name>
</gene>
<accession>A0A918NEV5</accession>
<keyword evidence="3 7" id="KW-0313">Glucose metabolism</keyword>
<dbReference type="PANTHER" id="PTHR23429:SF0">
    <property type="entry name" value="GLUCOSE-6-PHOSPHATE 1-DEHYDROGENASE"/>
    <property type="match status" value="1"/>
</dbReference>
<dbReference type="PANTHER" id="PTHR23429">
    <property type="entry name" value="GLUCOSE-6-PHOSPHATE 1-DEHYDROGENASE G6PD"/>
    <property type="match status" value="1"/>
</dbReference>
<feature type="domain" description="Glucose-6-phosphate dehydrogenase NAD-binding" evidence="8">
    <location>
        <begin position="40"/>
        <end position="215"/>
    </location>
</feature>
<evidence type="ECO:0000313" key="11">
    <source>
        <dbReference type="Proteomes" id="UP000600865"/>
    </source>
</evidence>
<dbReference type="GO" id="GO:0009051">
    <property type="term" value="P:pentose-phosphate shunt, oxidative branch"/>
    <property type="evidence" value="ECO:0007669"/>
    <property type="project" value="TreeGrafter"/>
</dbReference>
<dbReference type="GO" id="GO:0050661">
    <property type="term" value="F:NADP binding"/>
    <property type="evidence" value="ECO:0007669"/>
    <property type="project" value="UniProtKB-UniRule"/>
</dbReference>
<feature type="binding site" evidence="7">
    <location>
        <position position="176"/>
    </location>
    <ligand>
        <name>NADP(+)</name>
        <dbReference type="ChEBI" id="CHEBI:58349"/>
    </ligand>
</feature>
<dbReference type="Gene3D" id="3.30.360.10">
    <property type="entry name" value="Dihydrodipicolinate Reductase, domain 2"/>
    <property type="match status" value="1"/>
</dbReference>
<dbReference type="PRINTS" id="PR00079">
    <property type="entry name" value="G6PDHDRGNASE"/>
</dbReference>
<dbReference type="InterPro" id="IPR019796">
    <property type="entry name" value="G6P_DH_AS"/>
</dbReference>
<feature type="binding site" evidence="7">
    <location>
        <position position="244"/>
    </location>
    <ligand>
        <name>substrate</name>
    </ligand>
</feature>
<feature type="domain" description="Glucose-6-phosphate dehydrogenase C-terminal" evidence="9">
    <location>
        <begin position="217"/>
        <end position="512"/>
    </location>
</feature>
<dbReference type="InterPro" id="IPR001282">
    <property type="entry name" value="G6P_DH"/>
</dbReference>
<dbReference type="PIRSF" id="PIRSF000110">
    <property type="entry name" value="G6PD"/>
    <property type="match status" value="1"/>
</dbReference>
<feature type="binding site" evidence="7">
    <location>
        <position position="206"/>
    </location>
    <ligand>
        <name>substrate</name>
    </ligand>
</feature>
<keyword evidence="4 7" id="KW-0521">NADP</keyword>
<feature type="binding site" evidence="7">
    <location>
        <position position="263"/>
    </location>
    <ligand>
        <name>substrate</name>
    </ligand>
</feature>
<organism evidence="10 11">
    <name type="scientific">Litorimonas cladophorae</name>
    <dbReference type="NCBI Taxonomy" id="1220491"/>
    <lineage>
        <taxon>Bacteria</taxon>
        <taxon>Pseudomonadati</taxon>
        <taxon>Pseudomonadota</taxon>
        <taxon>Alphaproteobacteria</taxon>
        <taxon>Maricaulales</taxon>
        <taxon>Robiginitomaculaceae</taxon>
    </lineage>
</organism>
<dbReference type="AlphaFoldDB" id="A0A918NEV5"/>
<reference evidence="10 11" key="1">
    <citation type="journal article" date="2014" name="Int. J. Syst. Evol. Microbiol.">
        <title>Complete genome sequence of Corynebacterium casei LMG S-19264T (=DSM 44701T), isolated from a smear-ripened cheese.</title>
        <authorList>
            <consortium name="US DOE Joint Genome Institute (JGI-PGF)"/>
            <person name="Walter F."/>
            <person name="Albersmeier A."/>
            <person name="Kalinowski J."/>
            <person name="Ruckert C."/>
        </authorList>
    </citation>
    <scope>NUCLEOTIDE SEQUENCE [LARGE SCALE GENOMIC DNA]</scope>
    <source>
        <strain evidence="10 11">KCTC 23968</strain>
    </source>
</reference>
<dbReference type="InterPro" id="IPR022675">
    <property type="entry name" value="G6P_DH_C"/>
</dbReference>
<evidence type="ECO:0000313" key="10">
    <source>
        <dbReference type="EMBL" id="GGX62653.1"/>
    </source>
</evidence>
<evidence type="ECO:0000256" key="2">
    <source>
        <dbReference type="ARBA" id="ARBA00009975"/>
    </source>
</evidence>
<protein>
    <recommendedName>
        <fullName evidence="7">Glucose-6-phosphate 1-dehydrogenase</fullName>
        <shortName evidence="7">G6PD</shortName>
        <ecNumber evidence="7">1.1.1.49</ecNumber>
    </recommendedName>
</protein>
<keyword evidence="11" id="KW-1185">Reference proteome</keyword>
<dbReference type="EC" id="1.1.1.49" evidence="7"/>
<dbReference type="NCBIfam" id="NF009492">
    <property type="entry name" value="PRK12853.1-3"/>
    <property type="match status" value="1"/>
</dbReference>
<sequence length="515" mass="57835">MADDQIPISADPNAEGEAVENDPLVEAGSGFVPVEPFEIVVFGGTGDLARRKLIPSLYHRFCDGQIPPQSRIIGASRSELDRDGYLKLIRDSYIEFAGQKGFSETKWKSFCKLIDYATVDVTKDNDWGGLGEKLDKSESLIRVFYLAMPPALFSDICNGLQKAGLAHKQSRVVLEKPLGRDFKSADAINEAVGRVFSEKRIYRIDHFLGKETVQNLLVLRFGNVLLEPLWNRDSIEHIEITVAEDIGAGGRGAYYDKSGALRDMVQNHLLQLLCLTMMEPPGSTDADDLRLEKIKVLRALAPITPANVKQKTVRGQYVKGKVDGASVPDYLTDVEIEESTAETYVAINAEVNNWRWAGVPIYIRTGKRMKSRRSEIIVQFKPVPHSVFGPDIKVNPNKLVIRLQPDEAVNLWMEIKEPGAGGLRLKTLPLNLSYADNFTVRYPDAYERLLMDVVRGRLSLFMRRDEVEAAWRWCDGILEAWDEVDQSVAYYPAGSDGPEEAKRMLARQDDVWSEN</sequence>
<dbReference type="GO" id="GO:0005829">
    <property type="term" value="C:cytosol"/>
    <property type="evidence" value="ECO:0007669"/>
    <property type="project" value="TreeGrafter"/>
</dbReference>
<comment type="catalytic activity">
    <reaction evidence="7">
        <text>D-glucose 6-phosphate + NADP(+) = 6-phospho-D-glucono-1,5-lactone + NADPH + H(+)</text>
        <dbReference type="Rhea" id="RHEA:15841"/>
        <dbReference type="ChEBI" id="CHEBI:15378"/>
        <dbReference type="ChEBI" id="CHEBI:57783"/>
        <dbReference type="ChEBI" id="CHEBI:57955"/>
        <dbReference type="ChEBI" id="CHEBI:58349"/>
        <dbReference type="ChEBI" id="CHEBI:61548"/>
        <dbReference type="EC" id="1.1.1.49"/>
    </reaction>
</comment>
<comment type="function">
    <text evidence="7">Catalyzes the oxidation of glucose 6-phosphate to 6-phosphogluconolactone.</text>
</comment>
<dbReference type="PROSITE" id="PS00069">
    <property type="entry name" value="G6P_DEHYDROGENASE"/>
    <property type="match status" value="1"/>
</dbReference>